<organism evidence="1 2">
    <name type="scientific">Danio rerio</name>
    <name type="common">Zebrafish</name>
    <name type="synonym">Brachydanio rerio</name>
    <dbReference type="NCBI Taxonomy" id="7955"/>
    <lineage>
        <taxon>Eukaryota</taxon>
        <taxon>Metazoa</taxon>
        <taxon>Chordata</taxon>
        <taxon>Craniata</taxon>
        <taxon>Vertebrata</taxon>
        <taxon>Euteleostomi</taxon>
        <taxon>Actinopterygii</taxon>
        <taxon>Neopterygii</taxon>
        <taxon>Teleostei</taxon>
        <taxon>Ostariophysi</taxon>
        <taxon>Cypriniformes</taxon>
        <taxon>Danionidae</taxon>
        <taxon>Danioninae</taxon>
        <taxon>Danio</taxon>
    </lineage>
</organism>
<reference evidence="2" key="1">
    <citation type="submission" date="2025-08" db="UniProtKB">
        <authorList>
            <consortium name="RefSeq"/>
        </authorList>
    </citation>
    <scope>IDENTIFICATION</scope>
    <source>
        <strain evidence="2">Tuebingen</strain>
        <tissue evidence="2">Fibroblasts and whole tissue</tissue>
    </source>
</reference>
<name>A0AC58IYH2_DANRE</name>
<dbReference type="RefSeq" id="XP_073799266.1">
    <property type="nucleotide sequence ID" value="XM_073943165.1"/>
</dbReference>
<evidence type="ECO:0000313" key="1">
    <source>
        <dbReference type="Proteomes" id="UP000000437"/>
    </source>
</evidence>
<sequence>MSISSRQYGGIPTPPLATGYLTPITTLETRTRTASPSRTSQVLSDNICQVKKSRLPTVGRSTPVPDQFGPEERSWASHTDNLDPTFLLKSFTTDIKTILLPDLEAVPASNQWVPGVTHGGREAGGYSHTLYSFPQSQPP</sequence>
<proteinExistence type="predicted"/>
<keyword evidence="1" id="KW-1185">Reference proteome</keyword>
<dbReference type="Proteomes" id="UP000000437">
    <property type="component" value="Chromosome 25"/>
</dbReference>
<accession>A0AC58IYH2</accession>
<evidence type="ECO:0000313" key="2">
    <source>
        <dbReference type="RefSeq" id="XP_073799266.1"/>
    </source>
</evidence>
<gene>
    <name evidence="2" type="primary">LOC141380969</name>
</gene>
<protein>
    <submittedName>
        <fullName evidence="2">Uncharacterized protein</fullName>
    </submittedName>
</protein>